<feature type="non-terminal residue" evidence="1">
    <location>
        <position position="27"/>
    </location>
</feature>
<protein>
    <submittedName>
        <fullName evidence="1">Uncharacterized protein</fullName>
    </submittedName>
</protein>
<organism evidence="1">
    <name type="scientific">marine sediment metagenome</name>
    <dbReference type="NCBI Taxonomy" id="412755"/>
    <lineage>
        <taxon>unclassified sequences</taxon>
        <taxon>metagenomes</taxon>
        <taxon>ecological metagenomes</taxon>
    </lineage>
</organism>
<evidence type="ECO:0000313" key="1">
    <source>
        <dbReference type="EMBL" id="KKM13366.1"/>
    </source>
</evidence>
<reference evidence="1" key="1">
    <citation type="journal article" date="2015" name="Nature">
        <title>Complex archaea that bridge the gap between prokaryotes and eukaryotes.</title>
        <authorList>
            <person name="Spang A."/>
            <person name="Saw J.H."/>
            <person name="Jorgensen S.L."/>
            <person name="Zaremba-Niedzwiedzka K."/>
            <person name="Martijn J."/>
            <person name="Lind A.E."/>
            <person name="van Eijk R."/>
            <person name="Schleper C."/>
            <person name="Guy L."/>
            <person name="Ettema T.J."/>
        </authorList>
    </citation>
    <scope>NUCLEOTIDE SEQUENCE</scope>
</reference>
<gene>
    <name evidence="1" type="ORF">LCGC14_1716980</name>
</gene>
<sequence length="27" mass="3175">MCLSVVYWVGARKRDTEGSHMQLQEHL</sequence>
<accession>A0A0F9HDB0</accession>
<comment type="caution">
    <text evidence="1">The sequence shown here is derived from an EMBL/GenBank/DDBJ whole genome shotgun (WGS) entry which is preliminary data.</text>
</comment>
<name>A0A0F9HDB0_9ZZZZ</name>
<dbReference type="AlphaFoldDB" id="A0A0F9HDB0"/>
<proteinExistence type="predicted"/>
<dbReference type="EMBL" id="LAZR01015396">
    <property type="protein sequence ID" value="KKM13366.1"/>
    <property type="molecule type" value="Genomic_DNA"/>
</dbReference>